<reference evidence="11 12" key="2">
    <citation type="journal article" date="2010" name="Nucleic Acids Res.">
        <title>BeetleBase in 2010: revisions to provide comprehensive genomic information for Tribolium castaneum.</title>
        <authorList>
            <person name="Kim H.S."/>
            <person name="Murphy T."/>
            <person name="Xia J."/>
            <person name="Caragea D."/>
            <person name="Park Y."/>
            <person name="Beeman R.W."/>
            <person name="Lorenzen M.D."/>
            <person name="Butcher S."/>
            <person name="Manak J.R."/>
            <person name="Brown S.J."/>
        </authorList>
    </citation>
    <scope>GENOME REANNOTATION</scope>
    <source>
        <strain evidence="11 12">Georgia GA2</strain>
    </source>
</reference>
<evidence type="ECO:0000256" key="1">
    <source>
        <dbReference type="ARBA" id="ARBA00004651"/>
    </source>
</evidence>
<dbReference type="PANTHER" id="PTHR21137:SF35">
    <property type="entry name" value="ODORANT RECEPTOR 19A-RELATED"/>
    <property type="match status" value="1"/>
</dbReference>
<name>D2A0G1_TRICA</name>
<dbReference type="GO" id="GO:0004984">
    <property type="term" value="F:olfactory receptor activity"/>
    <property type="evidence" value="ECO:0000318"/>
    <property type="project" value="GO_Central"/>
</dbReference>
<feature type="transmembrane region" description="Helical" evidence="10">
    <location>
        <begin position="246"/>
        <end position="269"/>
    </location>
</feature>
<keyword evidence="6 10" id="KW-1133">Transmembrane helix</keyword>
<feature type="transmembrane region" description="Helical" evidence="10">
    <location>
        <begin position="352"/>
        <end position="370"/>
    </location>
</feature>
<dbReference type="GO" id="GO:0005886">
    <property type="term" value="C:plasma membrane"/>
    <property type="evidence" value="ECO:0000318"/>
    <property type="project" value="GO_Central"/>
</dbReference>
<evidence type="ECO:0000256" key="9">
    <source>
        <dbReference type="ARBA" id="ARBA00023224"/>
    </source>
</evidence>
<dbReference type="HOGENOM" id="CLU_724294_0_0_1"/>
<feature type="transmembrane region" description="Helical" evidence="10">
    <location>
        <begin position="28"/>
        <end position="49"/>
    </location>
</feature>
<gene>
    <name evidence="11" type="primary">Or314</name>
    <name evidence="11" type="ORF">TcasGA2_TC030427</name>
</gene>
<dbReference type="InterPro" id="IPR004117">
    <property type="entry name" value="7tm6_olfct_rcpt"/>
</dbReference>
<feature type="transmembrane region" description="Helical" evidence="10">
    <location>
        <begin position="116"/>
        <end position="140"/>
    </location>
</feature>
<keyword evidence="8 10" id="KW-0675">Receptor</keyword>
<keyword evidence="2" id="KW-1003">Cell membrane</keyword>
<evidence type="ECO:0000256" key="8">
    <source>
        <dbReference type="ARBA" id="ARBA00023170"/>
    </source>
</evidence>
<evidence type="ECO:0000256" key="5">
    <source>
        <dbReference type="ARBA" id="ARBA00022725"/>
    </source>
</evidence>
<evidence type="ECO:0000313" key="11">
    <source>
        <dbReference type="EMBL" id="EFA02957.1"/>
    </source>
</evidence>
<dbReference type="InParanoid" id="D2A0G1"/>
<evidence type="ECO:0000256" key="7">
    <source>
        <dbReference type="ARBA" id="ARBA00023136"/>
    </source>
</evidence>
<evidence type="ECO:0000256" key="3">
    <source>
        <dbReference type="ARBA" id="ARBA00022606"/>
    </source>
</evidence>
<dbReference type="AlphaFoldDB" id="D2A0G1"/>
<accession>D2A0G1</accession>
<evidence type="ECO:0000256" key="2">
    <source>
        <dbReference type="ARBA" id="ARBA00022475"/>
    </source>
</evidence>
<protein>
    <recommendedName>
        <fullName evidence="10">Odorant receptor</fullName>
    </recommendedName>
</protein>
<dbReference type="GO" id="GO:0050911">
    <property type="term" value="P:detection of chemical stimulus involved in sensory perception of smell"/>
    <property type="evidence" value="ECO:0000318"/>
    <property type="project" value="GO_Central"/>
</dbReference>
<keyword evidence="3 10" id="KW-0716">Sensory transduction</keyword>
<keyword evidence="9 10" id="KW-0807">Transducer</keyword>
<dbReference type="PhylomeDB" id="D2A0G1"/>
<comment type="similarity">
    <text evidence="10">Belongs to the insect chemoreceptor superfamily. Heteromeric odorant receptor channel (TC 1.A.69) family.</text>
</comment>
<comment type="caution">
    <text evidence="10">Lacks conserved residue(s) required for the propagation of feature annotation.</text>
</comment>
<feature type="transmembrane region" description="Helical" evidence="10">
    <location>
        <begin position="61"/>
        <end position="81"/>
    </location>
</feature>
<keyword evidence="5 10" id="KW-0552">Olfaction</keyword>
<dbReference type="GO" id="GO:0005549">
    <property type="term" value="F:odorant binding"/>
    <property type="evidence" value="ECO:0007669"/>
    <property type="project" value="InterPro"/>
</dbReference>
<keyword evidence="12" id="KW-1185">Reference proteome</keyword>
<evidence type="ECO:0000256" key="10">
    <source>
        <dbReference type="RuleBase" id="RU351113"/>
    </source>
</evidence>
<comment type="subcellular location">
    <subcellularLocation>
        <location evidence="1 10">Cell membrane</location>
        <topology evidence="1 10">Multi-pass membrane protein</topology>
    </subcellularLocation>
</comment>
<reference evidence="11 12" key="1">
    <citation type="journal article" date="2008" name="Nature">
        <title>The genome of the model beetle and pest Tribolium castaneum.</title>
        <authorList>
            <consortium name="Tribolium Genome Sequencing Consortium"/>
            <person name="Richards S."/>
            <person name="Gibbs R.A."/>
            <person name="Weinstock G.M."/>
            <person name="Brown S.J."/>
            <person name="Denell R."/>
            <person name="Beeman R.W."/>
            <person name="Gibbs R."/>
            <person name="Beeman R.W."/>
            <person name="Brown S.J."/>
            <person name="Bucher G."/>
            <person name="Friedrich M."/>
            <person name="Grimmelikhuijzen C.J."/>
            <person name="Klingler M."/>
            <person name="Lorenzen M."/>
            <person name="Richards S."/>
            <person name="Roth S."/>
            <person name="Schroder R."/>
            <person name="Tautz D."/>
            <person name="Zdobnov E.M."/>
            <person name="Muzny D."/>
            <person name="Gibbs R.A."/>
            <person name="Weinstock G.M."/>
            <person name="Attaway T."/>
            <person name="Bell S."/>
            <person name="Buhay C.J."/>
            <person name="Chandrabose M.N."/>
            <person name="Chavez D."/>
            <person name="Clerk-Blankenburg K.P."/>
            <person name="Cree A."/>
            <person name="Dao M."/>
            <person name="Davis C."/>
            <person name="Chacko J."/>
            <person name="Dinh H."/>
            <person name="Dugan-Rocha S."/>
            <person name="Fowler G."/>
            <person name="Garner T.T."/>
            <person name="Garnes J."/>
            <person name="Gnirke A."/>
            <person name="Hawes A."/>
            <person name="Hernandez J."/>
            <person name="Hines S."/>
            <person name="Holder M."/>
            <person name="Hume J."/>
            <person name="Jhangiani S.N."/>
            <person name="Joshi V."/>
            <person name="Khan Z.M."/>
            <person name="Jackson L."/>
            <person name="Kovar C."/>
            <person name="Kowis A."/>
            <person name="Lee S."/>
            <person name="Lewis L.R."/>
            <person name="Margolis J."/>
            <person name="Morgan M."/>
            <person name="Nazareth L.V."/>
            <person name="Nguyen N."/>
            <person name="Okwuonu G."/>
            <person name="Parker D."/>
            <person name="Richards S."/>
            <person name="Ruiz S.J."/>
            <person name="Santibanez J."/>
            <person name="Savard J."/>
            <person name="Scherer S.E."/>
            <person name="Schneider B."/>
            <person name="Sodergren E."/>
            <person name="Tautz D."/>
            <person name="Vattahil S."/>
            <person name="Villasana D."/>
            <person name="White C.S."/>
            <person name="Wright R."/>
            <person name="Park Y."/>
            <person name="Beeman R.W."/>
            <person name="Lord J."/>
            <person name="Oppert B."/>
            <person name="Lorenzen M."/>
            <person name="Brown S."/>
            <person name="Wang L."/>
            <person name="Savard J."/>
            <person name="Tautz D."/>
            <person name="Richards S."/>
            <person name="Weinstock G."/>
            <person name="Gibbs R.A."/>
            <person name="Liu Y."/>
            <person name="Worley K."/>
            <person name="Weinstock G."/>
            <person name="Elsik C.G."/>
            <person name="Reese J.T."/>
            <person name="Elhaik E."/>
            <person name="Landan G."/>
            <person name="Graur D."/>
            <person name="Arensburger P."/>
            <person name="Atkinson P."/>
            <person name="Beeman R.W."/>
            <person name="Beidler J."/>
            <person name="Brown S.J."/>
            <person name="Demuth J.P."/>
            <person name="Drury D.W."/>
            <person name="Du Y.Z."/>
            <person name="Fujiwara H."/>
            <person name="Lorenzen M."/>
            <person name="Maselli V."/>
            <person name="Osanai M."/>
            <person name="Park Y."/>
            <person name="Robertson H.M."/>
            <person name="Tu Z."/>
            <person name="Wang J.J."/>
            <person name="Wang S."/>
            <person name="Richards S."/>
            <person name="Song H."/>
            <person name="Zhang L."/>
            <person name="Sodergren E."/>
            <person name="Werner D."/>
            <person name="Stanke M."/>
            <person name="Morgenstern B."/>
            <person name="Solovyev V."/>
            <person name="Kosarev P."/>
            <person name="Brown G."/>
            <person name="Chen H.C."/>
            <person name="Ermolaeva O."/>
            <person name="Hlavina W."/>
            <person name="Kapustin Y."/>
            <person name="Kiryutin B."/>
            <person name="Kitts P."/>
            <person name="Maglott D."/>
            <person name="Pruitt K."/>
            <person name="Sapojnikov V."/>
            <person name="Souvorov A."/>
            <person name="Mackey A.J."/>
            <person name="Waterhouse R.M."/>
            <person name="Wyder S."/>
            <person name="Zdobnov E.M."/>
            <person name="Zdobnov E.M."/>
            <person name="Wyder S."/>
            <person name="Kriventseva E.V."/>
            <person name="Kadowaki T."/>
            <person name="Bork P."/>
            <person name="Aranda M."/>
            <person name="Bao R."/>
            <person name="Beermann A."/>
            <person name="Berns N."/>
            <person name="Bolognesi R."/>
            <person name="Bonneton F."/>
            <person name="Bopp D."/>
            <person name="Brown S.J."/>
            <person name="Bucher G."/>
            <person name="Butts T."/>
            <person name="Chaumot A."/>
            <person name="Denell R.E."/>
            <person name="Ferrier D.E."/>
            <person name="Friedrich M."/>
            <person name="Gordon C.M."/>
            <person name="Jindra M."/>
            <person name="Klingler M."/>
            <person name="Lan Q."/>
            <person name="Lattorff H.M."/>
            <person name="Laudet V."/>
            <person name="von Levetsow C."/>
            <person name="Liu Z."/>
            <person name="Lutz R."/>
            <person name="Lynch J.A."/>
            <person name="da Fonseca R.N."/>
            <person name="Posnien N."/>
            <person name="Reuter R."/>
            <person name="Roth S."/>
            <person name="Savard J."/>
            <person name="Schinko J.B."/>
            <person name="Schmitt C."/>
            <person name="Schoppmeier M."/>
            <person name="Schroder R."/>
            <person name="Shippy T.D."/>
            <person name="Simonnet F."/>
            <person name="Marques-Souza H."/>
            <person name="Tautz D."/>
            <person name="Tomoyasu Y."/>
            <person name="Trauner J."/>
            <person name="Van der Zee M."/>
            <person name="Vervoort M."/>
            <person name="Wittkopp N."/>
            <person name="Wimmer E.A."/>
            <person name="Yang X."/>
            <person name="Jones A.K."/>
            <person name="Sattelle D.B."/>
            <person name="Ebert P.R."/>
            <person name="Nelson D."/>
            <person name="Scott J.G."/>
            <person name="Beeman R.W."/>
            <person name="Muthukrishnan S."/>
            <person name="Kramer K.J."/>
            <person name="Arakane Y."/>
            <person name="Beeman R.W."/>
            <person name="Zhu Q."/>
            <person name="Hogenkamp D."/>
            <person name="Dixit R."/>
            <person name="Oppert B."/>
            <person name="Jiang H."/>
            <person name="Zou Z."/>
            <person name="Marshall J."/>
            <person name="Elpidina E."/>
            <person name="Vinokurov K."/>
            <person name="Oppert C."/>
            <person name="Zou Z."/>
            <person name="Evans J."/>
            <person name="Lu Z."/>
            <person name="Zhao P."/>
            <person name="Sumathipala N."/>
            <person name="Altincicek B."/>
            <person name="Vilcinskas A."/>
            <person name="Williams M."/>
            <person name="Hultmark D."/>
            <person name="Hetru C."/>
            <person name="Jiang H."/>
            <person name="Grimmelikhuijzen C.J."/>
            <person name="Hauser F."/>
            <person name="Cazzamali G."/>
            <person name="Williamson M."/>
            <person name="Park Y."/>
            <person name="Li B."/>
            <person name="Tanaka Y."/>
            <person name="Predel R."/>
            <person name="Neupert S."/>
            <person name="Schachtner J."/>
            <person name="Verleyen P."/>
            <person name="Raible F."/>
            <person name="Bork P."/>
            <person name="Friedrich M."/>
            <person name="Walden K.K."/>
            <person name="Robertson H.M."/>
            <person name="Angeli S."/>
            <person name="Foret S."/>
            <person name="Bucher G."/>
            <person name="Schuetz S."/>
            <person name="Maleszka R."/>
            <person name="Wimmer E.A."/>
            <person name="Beeman R.W."/>
            <person name="Lorenzen M."/>
            <person name="Tomoyasu Y."/>
            <person name="Miller S.C."/>
            <person name="Grossmann D."/>
            <person name="Bucher G."/>
        </authorList>
    </citation>
    <scope>NUCLEOTIDE SEQUENCE [LARGE SCALE GENOMIC DNA]</scope>
    <source>
        <strain evidence="11 12">Georgia GA2</strain>
    </source>
</reference>
<dbReference type="Pfam" id="PF02949">
    <property type="entry name" value="7tm_6"/>
    <property type="match status" value="1"/>
</dbReference>
<keyword evidence="4 10" id="KW-0812">Transmembrane</keyword>
<feature type="transmembrane region" description="Helical" evidence="10">
    <location>
        <begin position="170"/>
        <end position="193"/>
    </location>
</feature>
<dbReference type="PANTHER" id="PTHR21137">
    <property type="entry name" value="ODORANT RECEPTOR"/>
    <property type="match status" value="1"/>
</dbReference>
<dbReference type="EMBL" id="KQ971338">
    <property type="protein sequence ID" value="EFA02957.1"/>
    <property type="molecule type" value="Genomic_DNA"/>
</dbReference>
<evidence type="ECO:0000256" key="4">
    <source>
        <dbReference type="ARBA" id="ARBA00022692"/>
    </source>
</evidence>
<dbReference type="Proteomes" id="UP000007266">
    <property type="component" value="Linkage group 4"/>
</dbReference>
<dbReference type="GO" id="GO:0007165">
    <property type="term" value="P:signal transduction"/>
    <property type="evidence" value="ECO:0007669"/>
    <property type="project" value="UniProtKB-KW"/>
</dbReference>
<proteinExistence type="inferred from homology"/>
<sequence length="377" mass="43692">MEQLPKNDPLLVLRALPEILMQHKIIKYVVLFIICYMTVTMILCSYVLATVRGLWDLFWSQYSLLAFGSSIGFSCYFVAFWKGSEFIKLRRRVFANYWPLTSLGEESFQKIKKLSIFANVFMVATILASLATSTAGLPWVGDEYDIMFPVRVYTDYFGERAVPLLVPFYLAMYCTGFVMISTGFIFVHFALHLKFQFFLLNKRLDGLRTEPLVNDFLYQNHVKEELTCCIEYHQKLLKVAKEMNDIVYYPIFIVVSCGIMFSVCLVFYMKNFKNSFVRGTTMAMTGTLTTFGFGFTGQLMENESGRLFDTSVMLPWHLWCLSNRKLYHIFLTKCQYHVSFSSSGIINLNHTLFISLYTKITSILSFLLNVSKKNHTK</sequence>
<evidence type="ECO:0000256" key="6">
    <source>
        <dbReference type="ARBA" id="ARBA00022989"/>
    </source>
</evidence>
<organism evidence="11 12">
    <name type="scientific">Tribolium castaneum</name>
    <name type="common">Red flour beetle</name>
    <dbReference type="NCBI Taxonomy" id="7070"/>
    <lineage>
        <taxon>Eukaryota</taxon>
        <taxon>Metazoa</taxon>
        <taxon>Ecdysozoa</taxon>
        <taxon>Arthropoda</taxon>
        <taxon>Hexapoda</taxon>
        <taxon>Insecta</taxon>
        <taxon>Pterygota</taxon>
        <taxon>Neoptera</taxon>
        <taxon>Endopterygota</taxon>
        <taxon>Coleoptera</taxon>
        <taxon>Polyphaga</taxon>
        <taxon>Cucujiformia</taxon>
        <taxon>Tenebrionidae</taxon>
        <taxon>Tenebrionidae incertae sedis</taxon>
        <taxon>Tribolium</taxon>
    </lineage>
</organism>
<evidence type="ECO:0000313" key="12">
    <source>
        <dbReference type="Proteomes" id="UP000007266"/>
    </source>
</evidence>
<keyword evidence="7 10" id="KW-0472">Membrane</keyword>